<reference evidence="2" key="1">
    <citation type="submission" date="2024-05" db="EMBL/GenBank/DDBJ databases">
        <title>Isolation and characterization of Sporomusa carbonis sp. nov., a carboxydotrophic hydrogenogen in the genus of Sporomusa isolated from a charcoal burning pile.</title>
        <authorList>
            <person name="Boeer T."/>
            <person name="Rosenbaum F."/>
            <person name="Eysell L."/>
            <person name="Mueller V."/>
            <person name="Daniel R."/>
            <person name="Poehlein A."/>
        </authorList>
    </citation>
    <scope>NUCLEOTIDE SEQUENCE [LARGE SCALE GENOMIC DNA]</scope>
    <source>
        <strain evidence="2">DSM 10669</strain>
    </source>
</reference>
<accession>A0ABZ3IUD4</accession>
<feature type="domain" description="4Fe-4S ferredoxin-type" evidence="1">
    <location>
        <begin position="19"/>
        <end position="48"/>
    </location>
</feature>
<proteinExistence type="predicted"/>
<evidence type="ECO:0000313" key="2">
    <source>
        <dbReference type="EMBL" id="XFO68983.1"/>
    </source>
</evidence>
<dbReference type="Gene3D" id="3.30.70.20">
    <property type="match status" value="1"/>
</dbReference>
<gene>
    <name evidence="2" type="ORF">SPSIL_052110</name>
</gene>
<dbReference type="EMBL" id="CP155573">
    <property type="protein sequence ID" value="XFO68983.1"/>
    <property type="molecule type" value="Genomic_DNA"/>
</dbReference>
<protein>
    <recommendedName>
        <fullName evidence="1">4Fe-4S ferredoxin-type domain-containing protein</fullName>
    </recommendedName>
</protein>
<name>A0ABZ3IUD4_9FIRM</name>
<dbReference type="PROSITE" id="PS51379">
    <property type="entry name" value="4FE4S_FER_2"/>
    <property type="match status" value="1"/>
</dbReference>
<organism evidence="2 3">
    <name type="scientific">Sporomusa silvacetica DSM 10669</name>
    <dbReference type="NCBI Taxonomy" id="1123289"/>
    <lineage>
        <taxon>Bacteria</taxon>
        <taxon>Bacillati</taxon>
        <taxon>Bacillota</taxon>
        <taxon>Negativicutes</taxon>
        <taxon>Selenomonadales</taxon>
        <taxon>Sporomusaceae</taxon>
        <taxon>Sporomusa</taxon>
    </lineage>
</organism>
<evidence type="ECO:0000259" key="1">
    <source>
        <dbReference type="PROSITE" id="PS51379"/>
    </source>
</evidence>
<dbReference type="InterPro" id="IPR017896">
    <property type="entry name" value="4Fe4S_Fe-S-bd"/>
</dbReference>
<dbReference type="Proteomes" id="UP000216752">
    <property type="component" value="Chromosome"/>
</dbReference>
<keyword evidence="3" id="KW-1185">Reference proteome</keyword>
<evidence type="ECO:0000313" key="3">
    <source>
        <dbReference type="Proteomes" id="UP000216752"/>
    </source>
</evidence>
<dbReference type="SUPFAM" id="SSF54862">
    <property type="entry name" value="4Fe-4S ferredoxins"/>
    <property type="match status" value="1"/>
</dbReference>
<sequence>MSCSDQDMERKGCSWMKKWHLIIDVEKCEDCNNCHMACKDEHVGNEWPGVFNRSRGTGIIG</sequence>